<feature type="region of interest" description="Disordered" evidence="1">
    <location>
        <begin position="257"/>
        <end position="282"/>
    </location>
</feature>
<dbReference type="Gene3D" id="2.130.10.10">
    <property type="entry name" value="YVTN repeat-like/Quinoprotein amine dehydrogenase"/>
    <property type="match status" value="2"/>
</dbReference>
<dbReference type="InterPro" id="IPR040441">
    <property type="entry name" value="CFA20/CFAP20DC"/>
</dbReference>
<reference evidence="3" key="2">
    <citation type="submission" date="2025-09" db="UniProtKB">
        <authorList>
            <consortium name="Ensembl"/>
        </authorList>
    </citation>
    <scope>IDENTIFICATION</scope>
</reference>
<proteinExistence type="predicted"/>
<dbReference type="InterPro" id="IPR015943">
    <property type="entry name" value="WD40/YVTN_repeat-like_dom_sf"/>
</dbReference>
<name>S4RMK6_PETMA</name>
<evidence type="ECO:0000256" key="1">
    <source>
        <dbReference type="SAM" id="MobiDB-lite"/>
    </source>
</evidence>
<dbReference type="InterPro" id="IPR007714">
    <property type="entry name" value="CFA20_dom"/>
</dbReference>
<organism evidence="3">
    <name type="scientific">Petromyzon marinus</name>
    <name type="common">Sea lamprey</name>
    <dbReference type="NCBI Taxonomy" id="7757"/>
    <lineage>
        <taxon>Eukaryota</taxon>
        <taxon>Metazoa</taxon>
        <taxon>Chordata</taxon>
        <taxon>Craniata</taxon>
        <taxon>Vertebrata</taxon>
        <taxon>Cyclostomata</taxon>
        <taxon>Hyperoartia</taxon>
        <taxon>Petromyzontiformes</taxon>
        <taxon>Petromyzontidae</taxon>
        <taxon>Petromyzon</taxon>
    </lineage>
</organism>
<feature type="domain" description="CFA20" evidence="2">
    <location>
        <begin position="143"/>
        <end position="197"/>
    </location>
</feature>
<sequence length="464" mass="51734">MCVHAVWQHPYVNVFKHCKVDEWKKASKEGEVTSAMDKTIKATVYKVVGHIPAANYIQLPKTSTQSLGLTGRYLYLLFKPIPTKHFIVHLDVSTEENQVVRISFSSLFREFKVTATWLQFPFVCGSARGLLHEPSEHSTTRGKCAPVPMDARWTCLVLDLHYILSIYLNRRYSHLKAVRLCCSMLVRNLFTSDTLYQPGAPVVACGRSGQLPQGLGAMPREMAFYLPKGASWHDVYDFIRGLTFCSSTLRFPDLSLQDKEKTSSETKAGEESETSAGFPRPVSVRRAVRDRVSLVQQLTSPPQQTARRALAEVPTPEERVRYAPSRCDGNDAEDGGGSSAAEDTGELSVFRSRGGDVHVVTSRSGDVSVHRHSQRLAQVLSAENMKSLPRFSACLYFRSQHLYPDPILALRRVIGFGGGTTRHALWTRQGDVIVYPCHAIIIAVEITTGNQRFLTGHSDKVRPA</sequence>
<feature type="compositionally biased region" description="Basic and acidic residues" evidence="1">
    <location>
        <begin position="257"/>
        <end position="270"/>
    </location>
</feature>
<dbReference type="PANTHER" id="PTHR12458">
    <property type="entry name" value="ORF PROTEIN"/>
    <property type="match status" value="1"/>
</dbReference>
<feature type="compositionally biased region" description="Polar residues" evidence="1">
    <location>
        <begin position="297"/>
        <end position="306"/>
    </location>
</feature>
<dbReference type="Pfam" id="PF05018">
    <property type="entry name" value="CFA20_dom"/>
    <property type="match status" value="2"/>
</dbReference>
<feature type="domain" description="CFA20" evidence="2">
    <location>
        <begin position="5"/>
        <end position="123"/>
    </location>
</feature>
<dbReference type="HOGENOM" id="CLU_026759_0_0_1"/>
<accession>S4RMK6</accession>
<evidence type="ECO:0000259" key="2">
    <source>
        <dbReference type="Pfam" id="PF05018"/>
    </source>
</evidence>
<dbReference type="Ensembl" id="ENSPMAT00000006471.1">
    <property type="protein sequence ID" value="ENSPMAP00000006442.1"/>
    <property type="gene ID" value="ENSPMAG00000005806.1"/>
</dbReference>
<dbReference type="GeneTree" id="ENSGT00940000160173"/>
<protein>
    <submittedName>
        <fullName evidence="3">WD repeat domain 90</fullName>
    </submittedName>
</protein>
<evidence type="ECO:0000313" key="3">
    <source>
        <dbReference type="Ensembl" id="ENSPMAP00000006442.1"/>
    </source>
</evidence>
<feature type="region of interest" description="Disordered" evidence="1">
    <location>
        <begin position="297"/>
        <end position="343"/>
    </location>
</feature>
<reference evidence="3" key="1">
    <citation type="submission" date="2025-08" db="UniProtKB">
        <authorList>
            <consortium name="Ensembl"/>
        </authorList>
    </citation>
    <scope>IDENTIFICATION</scope>
</reference>
<dbReference type="AlphaFoldDB" id="S4RMK6"/>